<evidence type="ECO:0000256" key="2">
    <source>
        <dbReference type="ARBA" id="ARBA00006193"/>
    </source>
</evidence>
<sequence length="240" mass="26272">MRGVTLPPPPPPPPDPEPCCPIRTKGARLLLSRLTKKLGVFKKLWAWTVPCFFHFFLRKGTDHSRLWEAPAETRYASEDHLSRFVWYFSGIVGGGLLMFLPAAVFIGLEQEDCCGCCGHDNCGKSCAMLSSVLAALIGLAGSGYCIIVAALGLAEGPRCLDLTGQWNYTFADTNGNYLMDHSSWGNCLQPRNVVQWNVTLFSILLALGGIEFILCLLQVINGVLGGICGFCCSRQQQYDC</sequence>
<dbReference type="InterPro" id="IPR008661">
    <property type="entry name" value="L6_membrane"/>
</dbReference>
<keyword evidence="5 6" id="KW-0472">Membrane</keyword>
<evidence type="ECO:0000256" key="5">
    <source>
        <dbReference type="ARBA" id="ARBA00023136"/>
    </source>
</evidence>
<evidence type="ECO:0000313" key="7">
    <source>
        <dbReference type="Ensembl" id="ENSOANP00000034848.1"/>
    </source>
</evidence>
<dbReference type="PANTHER" id="PTHR14198:SF18">
    <property type="entry name" value="TRANSMEMBRANE 4 L6 FAMILY MEMBER 1"/>
    <property type="match status" value="1"/>
</dbReference>
<keyword evidence="4 6" id="KW-1133">Transmembrane helix</keyword>
<evidence type="ECO:0000313" key="8">
    <source>
        <dbReference type="Proteomes" id="UP000002279"/>
    </source>
</evidence>
<evidence type="ECO:0000256" key="6">
    <source>
        <dbReference type="SAM" id="Phobius"/>
    </source>
</evidence>
<dbReference type="GO" id="GO:0005886">
    <property type="term" value="C:plasma membrane"/>
    <property type="evidence" value="ECO:0007669"/>
    <property type="project" value="Ensembl"/>
</dbReference>
<dbReference type="Pfam" id="PF05805">
    <property type="entry name" value="L6_membrane"/>
    <property type="match status" value="1"/>
</dbReference>
<comment type="similarity">
    <text evidence="2">Belongs to the L6 tetraspanin family.</text>
</comment>
<dbReference type="Ensembl" id="ENSOANT00000046975.1">
    <property type="protein sequence ID" value="ENSOANP00000034848.1"/>
    <property type="gene ID" value="ENSOANG00000000611.4"/>
</dbReference>
<dbReference type="GeneTree" id="ENSGT01030000234590"/>
<keyword evidence="8" id="KW-1185">Reference proteome</keyword>
<reference evidence="7" key="2">
    <citation type="submission" date="2025-08" db="UniProtKB">
        <authorList>
            <consortium name="Ensembl"/>
        </authorList>
    </citation>
    <scope>IDENTIFICATION</scope>
    <source>
        <strain evidence="7">Glennie</strain>
    </source>
</reference>
<dbReference type="Proteomes" id="UP000002279">
    <property type="component" value="Chromosome 1"/>
</dbReference>
<evidence type="ECO:0000256" key="1">
    <source>
        <dbReference type="ARBA" id="ARBA00004141"/>
    </source>
</evidence>
<dbReference type="PANTHER" id="PTHR14198">
    <property type="entry name" value="TRANSMEMBRANE 4 L6 FAMILY MEMBER 1-RELATED"/>
    <property type="match status" value="1"/>
</dbReference>
<proteinExistence type="inferred from homology"/>
<dbReference type="Bgee" id="ENSOANG00000000611">
    <property type="expression patterns" value="Expressed in fibroblast and 8 other cell types or tissues"/>
</dbReference>
<dbReference type="InParanoid" id="A0A6I8N197"/>
<protein>
    <submittedName>
        <fullName evidence="7">Transmembrane 4 L six family member 1</fullName>
    </submittedName>
</protein>
<dbReference type="FunCoup" id="A0A6I8N197">
    <property type="interactions" value="463"/>
</dbReference>
<reference evidence="7 8" key="1">
    <citation type="journal article" date="2008" name="Nature">
        <title>Genome analysis of the platypus reveals unique signatures of evolution.</title>
        <authorList>
            <person name="Warren W.C."/>
            <person name="Hillier L.W."/>
            <person name="Marshall Graves J.A."/>
            <person name="Birney E."/>
            <person name="Ponting C.P."/>
            <person name="Grutzner F."/>
            <person name="Belov K."/>
            <person name="Miller W."/>
            <person name="Clarke L."/>
            <person name="Chinwalla A.T."/>
            <person name="Yang S.P."/>
            <person name="Heger A."/>
            <person name="Locke D.P."/>
            <person name="Miethke P."/>
            <person name="Waters P.D."/>
            <person name="Veyrunes F."/>
            <person name="Fulton L."/>
            <person name="Fulton B."/>
            <person name="Graves T."/>
            <person name="Wallis J."/>
            <person name="Puente X.S."/>
            <person name="Lopez-Otin C."/>
            <person name="Ordonez G.R."/>
            <person name="Eichler E.E."/>
            <person name="Chen L."/>
            <person name="Cheng Z."/>
            <person name="Deakin J.E."/>
            <person name="Alsop A."/>
            <person name="Thompson K."/>
            <person name="Kirby P."/>
            <person name="Papenfuss A.T."/>
            <person name="Wakefield M.J."/>
            <person name="Olender T."/>
            <person name="Lancet D."/>
            <person name="Huttley G.A."/>
            <person name="Smit A.F."/>
            <person name="Pask A."/>
            <person name="Temple-Smith P."/>
            <person name="Batzer M.A."/>
            <person name="Walker J.A."/>
            <person name="Konkel M.K."/>
            <person name="Harris R.S."/>
            <person name="Whittington C.M."/>
            <person name="Wong E.S."/>
            <person name="Gemmell N.J."/>
            <person name="Buschiazzo E."/>
            <person name="Vargas Jentzsch I.M."/>
            <person name="Merkel A."/>
            <person name="Schmitz J."/>
            <person name="Zemann A."/>
            <person name="Churakov G."/>
            <person name="Kriegs J.O."/>
            <person name="Brosius J."/>
            <person name="Murchison E.P."/>
            <person name="Sachidanandam R."/>
            <person name="Smith C."/>
            <person name="Hannon G.J."/>
            <person name="Tsend-Ayush E."/>
            <person name="McMillan D."/>
            <person name="Attenborough R."/>
            <person name="Rens W."/>
            <person name="Ferguson-Smith M."/>
            <person name="Lefevre C.M."/>
            <person name="Sharp J.A."/>
            <person name="Nicholas K.R."/>
            <person name="Ray D.A."/>
            <person name="Kube M."/>
            <person name="Reinhardt R."/>
            <person name="Pringle T.H."/>
            <person name="Taylor J."/>
            <person name="Jones R.C."/>
            <person name="Nixon B."/>
            <person name="Dacheux J.L."/>
            <person name="Niwa H."/>
            <person name="Sekita Y."/>
            <person name="Huang X."/>
            <person name="Stark A."/>
            <person name="Kheradpour P."/>
            <person name="Kellis M."/>
            <person name="Flicek P."/>
            <person name="Chen Y."/>
            <person name="Webber C."/>
            <person name="Hardison R."/>
            <person name="Nelson J."/>
            <person name="Hallsworth-Pepin K."/>
            <person name="Delehaunty K."/>
            <person name="Markovic C."/>
            <person name="Minx P."/>
            <person name="Feng Y."/>
            <person name="Kremitzki C."/>
            <person name="Mitreva M."/>
            <person name="Glasscock J."/>
            <person name="Wylie T."/>
            <person name="Wohldmann P."/>
            <person name="Thiru P."/>
            <person name="Nhan M.N."/>
            <person name="Pohl C.S."/>
            <person name="Smith S.M."/>
            <person name="Hou S."/>
            <person name="Nefedov M."/>
            <person name="de Jong P.J."/>
            <person name="Renfree M.B."/>
            <person name="Mardis E.R."/>
            <person name="Wilson R.K."/>
        </authorList>
    </citation>
    <scope>NUCLEOTIDE SEQUENCE [LARGE SCALE GENOMIC DNA]</scope>
    <source>
        <strain evidence="7 8">Glennie</strain>
    </source>
</reference>
<feature type="transmembrane region" description="Helical" evidence="6">
    <location>
        <begin position="129"/>
        <end position="154"/>
    </location>
</feature>
<dbReference type="AlphaFoldDB" id="A0A6I8N197"/>
<gene>
    <name evidence="7" type="primary">TM4SF1</name>
</gene>
<accession>A0A6I8N197</accession>
<reference evidence="7" key="3">
    <citation type="submission" date="2025-09" db="UniProtKB">
        <authorList>
            <consortium name="Ensembl"/>
        </authorList>
    </citation>
    <scope>IDENTIFICATION</scope>
    <source>
        <strain evidence="7">Glennie</strain>
    </source>
</reference>
<feature type="transmembrane region" description="Helical" evidence="6">
    <location>
        <begin position="84"/>
        <end position="108"/>
    </location>
</feature>
<feature type="transmembrane region" description="Helical" evidence="6">
    <location>
        <begin position="198"/>
        <end position="217"/>
    </location>
</feature>
<name>A0A6I8N197_ORNAN</name>
<dbReference type="GO" id="GO:0016020">
    <property type="term" value="C:membrane"/>
    <property type="evidence" value="ECO:0000318"/>
    <property type="project" value="GO_Central"/>
</dbReference>
<evidence type="ECO:0000256" key="3">
    <source>
        <dbReference type="ARBA" id="ARBA00022692"/>
    </source>
</evidence>
<comment type="subcellular location">
    <subcellularLocation>
        <location evidence="1">Membrane</location>
        <topology evidence="1">Multi-pass membrane protein</topology>
    </subcellularLocation>
</comment>
<organism evidence="7 8">
    <name type="scientific">Ornithorhynchus anatinus</name>
    <name type="common">Duckbill platypus</name>
    <dbReference type="NCBI Taxonomy" id="9258"/>
    <lineage>
        <taxon>Eukaryota</taxon>
        <taxon>Metazoa</taxon>
        <taxon>Chordata</taxon>
        <taxon>Craniata</taxon>
        <taxon>Vertebrata</taxon>
        <taxon>Euteleostomi</taxon>
        <taxon>Mammalia</taxon>
        <taxon>Monotremata</taxon>
        <taxon>Ornithorhynchidae</taxon>
        <taxon>Ornithorhynchus</taxon>
    </lineage>
</organism>
<evidence type="ECO:0000256" key="4">
    <source>
        <dbReference type="ARBA" id="ARBA00022989"/>
    </source>
</evidence>
<keyword evidence="3 6" id="KW-0812">Transmembrane</keyword>